<dbReference type="GO" id="GO:0051301">
    <property type="term" value="P:cell division"/>
    <property type="evidence" value="ECO:0007669"/>
    <property type="project" value="UniProtKB-KW"/>
</dbReference>
<dbReference type="InterPro" id="IPR001182">
    <property type="entry name" value="FtsW/RodA"/>
</dbReference>
<evidence type="ECO:0000256" key="3">
    <source>
        <dbReference type="ARBA" id="ARBA00022679"/>
    </source>
</evidence>
<keyword evidence="6" id="KW-0573">Peptidoglycan synthesis</keyword>
<dbReference type="GO" id="GO:0008955">
    <property type="term" value="F:peptidoglycan glycosyltransferase activity"/>
    <property type="evidence" value="ECO:0007669"/>
    <property type="project" value="UniProtKB-EC"/>
</dbReference>
<name>A0A3B0UTU3_9ZZZZ</name>
<keyword evidence="8 12" id="KW-0472">Membrane</keyword>
<evidence type="ECO:0000256" key="9">
    <source>
        <dbReference type="ARBA" id="ARBA00032370"/>
    </source>
</evidence>
<keyword evidence="7 12" id="KW-1133">Transmembrane helix</keyword>
<dbReference type="GO" id="GO:0032153">
    <property type="term" value="C:cell division site"/>
    <property type="evidence" value="ECO:0007669"/>
    <property type="project" value="TreeGrafter"/>
</dbReference>
<evidence type="ECO:0000256" key="7">
    <source>
        <dbReference type="ARBA" id="ARBA00022989"/>
    </source>
</evidence>
<comment type="catalytic activity">
    <reaction evidence="11">
        <text>[GlcNAc-(1-&gt;4)-Mur2Ac(oyl-L-Ala-gamma-D-Glu-L-Lys-D-Ala-D-Ala)](n)-di-trans,octa-cis-undecaprenyl diphosphate + beta-D-GlcNAc-(1-&gt;4)-Mur2Ac(oyl-L-Ala-gamma-D-Glu-L-Lys-D-Ala-D-Ala)-di-trans,octa-cis-undecaprenyl diphosphate = [GlcNAc-(1-&gt;4)-Mur2Ac(oyl-L-Ala-gamma-D-Glu-L-Lys-D-Ala-D-Ala)](n+1)-di-trans,octa-cis-undecaprenyl diphosphate + di-trans,octa-cis-undecaprenyl diphosphate + H(+)</text>
        <dbReference type="Rhea" id="RHEA:23708"/>
        <dbReference type="Rhea" id="RHEA-COMP:9602"/>
        <dbReference type="Rhea" id="RHEA-COMP:9603"/>
        <dbReference type="ChEBI" id="CHEBI:15378"/>
        <dbReference type="ChEBI" id="CHEBI:58405"/>
        <dbReference type="ChEBI" id="CHEBI:60033"/>
        <dbReference type="ChEBI" id="CHEBI:78435"/>
        <dbReference type="EC" id="2.4.99.28"/>
    </reaction>
</comment>
<feature type="transmembrane region" description="Helical" evidence="12">
    <location>
        <begin position="274"/>
        <end position="301"/>
    </location>
</feature>
<evidence type="ECO:0000256" key="4">
    <source>
        <dbReference type="ARBA" id="ARBA00022692"/>
    </source>
</evidence>
<feature type="transmembrane region" description="Helical" evidence="12">
    <location>
        <begin position="47"/>
        <end position="67"/>
    </location>
</feature>
<dbReference type="GO" id="GO:0008360">
    <property type="term" value="P:regulation of cell shape"/>
    <property type="evidence" value="ECO:0007669"/>
    <property type="project" value="UniProtKB-KW"/>
</dbReference>
<feature type="transmembrane region" description="Helical" evidence="12">
    <location>
        <begin position="313"/>
        <end position="337"/>
    </location>
</feature>
<feature type="transmembrane region" description="Helical" evidence="12">
    <location>
        <begin position="150"/>
        <end position="183"/>
    </location>
</feature>
<organism evidence="13">
    <name type="scientific">hydrothermal vent metagenome</name>
    <dbReference type="NCBI Taxonomy" id="652676"/>
    <lineage>
        <taxon>unclassified sequences</taxon>
        <taxon>metagenomes</taxon>
        <taxon>ecological metagenomes</taxon>
    </lineage>
</organism>
<feature type="transmembrane region" description="Helical" evidence="12">
    <location>
        <begin position="79"/>
        <end position="99"/>
    </location>
</feature>
<evidence type="ECO:0000256" key="11">
    <source>
        <dbReference type="ARBA" id="ARBA00049902"/>
    </source>
</evidence>
<feature type="transmembrane region" description="Helical" evidence="12">
    <location>
        <begin position="15"/>
        <end position="35"/>
    </location>
</feature>
<dbReference type="EC" id="2.4.99.28" evidence="10"/>
<dbReference type="PANTHER" id="PTHR30474">
    <property type="entry name" value="CELL CYCLE PROTEIN"/>
    <property type="match status" value="1"/>
</dbReference>
<comment type="subcellular location">
    <subcellularLocation>
        <location evidence="1">Membrane</location>
        <topology evidence="1">Multi-pass membrane protein</topology>
    </subcellularLocation>
</comment>
<dbReference type="Pfam" id="PF01098">
    <property type="entry name" value="FTSW_RODA_SPOVE"/>
    <property type="match status" value="1"/>
</dbReference>
<keyword evidence="2" id="KW-0328">Glycosyltransferase</keyword>
<sequence length="383" mass="42852">MTIFNSEIKIKGDRVIWAVVFILTVLSFLAVYSSTGTLAYKYQGGNTAYYMLKHGIILLTGLLLMYFAHLLKYTYYSRIFQIAFYIAVPLLILTLLFGLNLNEARRALPLPFHLSFETSDLAKLTLTVYLARVLTKREEELKDFNKVLLYLMLPVLVVCGLIFPANLSTAALIFITSLVLIYIGRVKFPYILYILGLSVLLLGFTFGILQMMPAGKQARLNTWKTRIEHYNSDKEQDNYQVEQSKIAIASGGIFGKMPGKSTQRNFLPHPYSDFIFAIIVEEYGLVGGTIVVLLYLILLFRAVRIVTKVPNNFGAYLAIGLSFSLVFQAMINMGVAVHLLPVTGQPLPLVSMGGTSIWFTSLSIGILLSVSKELESSTMKQTT</sequence>
<protein>
    <recommendedName>
        <fullName evidence="10">peptidoglycan glycosyltransferase</fullName>
        <ecNumber evidence="10">2.4.99.28</ecNumber>
    </recommendedName>
    <alternativeName>
        <fullName evidence="9">Peptidoglycan polymerase</fullName>
    </alternativeName>
</protein>
<evidence type="ECO:0000256" key="6">
    <source>
        <dbReference type="ARBA" id="ARBA00022984"/>
    </source>
</evidence>
<dbReference type="AlphaFoldDB" id="A0A3B0UTU3"/>
<evidence type="ECO:0000256" key="5">
    <source>
        <dbReference type="ARBA" id="ARBA00022960"/>
    </source>
</evidence>
<dbReference type="EMBL" id="UOET01000416">
    <property type="protein sequence ID" value="VAW29732.1"/>
    <property type="molecule type" value="Genomic_DNA"/>
</dbReference>
<keyword evidence="5" id="KW-0133">Cell shape</keyword>
<evidence type="ECO:0000256" key="2">
    <source>
        <dbReference type="ARBA" id="ARBA00022676"/>
    </source>
</evidence>
<dbReference type="GO" id="GO:0009252">
    <property type="term" value="P:peptidoglycan biosynthetic process"/>
    <property type="evidence" value="ECO:0007669"/>
    <property type="project" value="UniProtKB-KW"/>
</dbReference>
<dbReference type="GO" id="GO:0015648">
    <property type="term" value="F:lipid-linked peptidoglycan transporter activity"/>
    <property type="evidence" value="ECO:0007669"/>
    <property type="project" value="TreeGrafter"/>
</dbReference>
<evidence type="ECO:0000256" key="12">
    <source>
        <dbReference type="SAM" id="Phobius"/>
    </source>
</evidence>
<keyword evidence="4 12" id="KW-0812">Transmembrane</keyword>
<feature type="transmembrane region" description="Helical" evidence="12">
    <location>
        <begin position="349"/>
        <end position="370"/>
    </location>
</feature>
<keyword evidence="13" id="KW-0131">Cell cycle</keyword>
<evidence type="ECO:0000256" key="1">
    <source>
        <dbReference type="ARBA" id="ARBA00004141"/>
    </source>
</evidence>
<keyword evidence="13" id="KW-0132">Cell division</keyword>
<accession>A0A3B0UTU3</accession>
<dbReference type="GO" id="GO:0005886">
    <property type="term" value="C:plasma membrane"/>
    <property type="evidence" value="ECO:0007669"/>
    <property type="project" value="TreeGrafter"/>
</dbReference>
<evidence type="ECO:0000256" key="10">
    <source>
        <dbReference type="ARBA" id="ARBA00044770"/>
    </source>
</evidence>
<dbReference type="PANTHER" id="PTHR30474:SF2">
    <property type="entry name" value="PEPTIDOGLYCAN GLYCOSYLTRANSFERASE FTSW-RELATED"/>
    <property type="match status" value="1"/>
</dbReference>
<gene>
    <name evidence="13" type="ORF">MNBD_BACTEROID07-1274</name>
</gene>
<proteinExistence type="predicted"/>
<evidence type="ECO:0000313" key="13">
    <source>
        <dbReference type="EMBL" id="VAW29732.1"/>
    </source>
</evidence>
<keyword evidence="3" id="KW-0808">Transferase</keyword>
<evidence type="ECO:0000256" key="8">
    <source>
        <dbReference type="ARBA" id="ARBA00023136"/>
    </source>
</evidence>
<reference evidence="13" key="1">
    <citation type="submission" date="2018-06" db="EMBL/GenBank/DDBJ databases">
        <authorList>
            <person name="Zhirakovskaya E."/>
        </authorList>
    </citation>
    <scope>NUCLEOTIDE SEQUENCE</scope>
</reference>
<feature type="transmembrane region" description="Helical" evidence="12">
    <location>
        <begin position="190"/>
        <end position="212"/>
    </location>
</feature>